<comment type="caution">
    <text evidence="2">The sequence shown here is derived from an EMBL/GenBank/DDBJ whole genome shotgun (WGS) entry which is preliminary data.</text>
</comment>
<keyword evidence="3" id="KW-1185">Reference proteome</keyword>
<feature type="non-terminal residue" evidence="2">
    <location>
        <position position="1"/>
    </location>
</feature>
<evidence type="ECO:0000256" key="1">
    <source>
        <dbReference type="SAM" id="MobiDB-lite"/>
    </source>
</evidence>
<sequence length="257" mass="29381">TGIAPLQPNIILQRYAKGSPEASDSSASSSSVYSGKDWLKIETLLHKVAKDEGSKELRKISRSLHHISVQNQLLHHENQRLAEILKTQKKHKNKSKALEFQPRKDYHGGAEFFSPSRVEKARSDQKAKQEAEKAEELRKAEMVELRHANKLYKEKIAQERREQQEKEKAEQDRLKSEKTKEVAERKAQRQRDKQARDAEKAVQLLQRGKRKASQPTEPKKKQNRGAVGARHDVVAVTPPPAPRTHKTRSGRTATLYN</sequence>
<gene>
    <name evidence="2" type="ORF">EJ04DRAFT_597115</name>
</gene>
<dbReference type="Proteomes" id="UP000799444">
    <property type="component" value="Unassembled WGS sequence"/>
</dbReference>
<organism evidence="2 3">
    <name type="scientific">Polyplosphaeria fusca</name>
    <dbReference type="NCBI Taxonomy" id="682080"/>
    <lineage>
        <taxon>Eukaryota</taxon>
        <taxon>Fungi</taxon>
        <taxon>Dikarya</taxon>
        <taxon>Ascomycota</taxon>
        <taxon>Pezizomycotina</taxon>
        <taxon>Dothideomycetes</taxon>
        <taxon>Pleosporomycetidae</taxon>
        <taxon>Pleosporales</taxon>
        <taxon>Tetraplosphaeriaceae</taxon>
        <taxon>Polyplosphaeria</taxon>
    </lineage>
</organism>
<protein>
    <submittedName>
        <fullName evidence="2">Uncharacterized protein</fullName>
    </submittedName>
</protein>
<feature type="compositionally biased region" description="Basic and acidic residues" evidence="1">
    <location>
        <begin position="117"/>
        <end position="200"/>
    </location>
</feature>
<dbReference type="AlphaFoldDB" id="A0A9P4QLA7"/>
<reference evidence="2" key="1">
    <citation type="journal article" date="2020" name="Stud. Mycol.">
        <title>101 Dothideomycetes genomes: a test case for predicting lifestyles and emergence of pathogens.</title>
        <authorList>
            <person name="Haridas S."/>
            <person name="Albert R."/>
            <person name="Binder M."/>
            <person name="Bloem J."/>
            <person name="Labutti K."/>
            <person name="Salamov A."/>
            <person name="Andreopoulos B."/>
            <person name="Baker S."/>
            <person name="Barry K."/>
            <person name="Bills G."/>
            <person name="Bluhm B."/>
            <person name="Cannon C."/>
            <person name="Castanera R."/>
            <person name="Culley D."/>
            <person name="Daum C."/>
            <person name="Ezra D."/>
            <person name="Gonzalez J."/>
            <person name="Henrissat B."/>
            <person name="Kuo A."/>
            <person name="Liang C."/>
            <person name="Lipzen A."/>
            <person name="Lutzoni F."/>
            <person name="Magnuson J."/>
            <person name="Mondo S."/>
            <person name="Nolan M."/>
            <person name="Ohm R."/>
            <person name="Pangilinan J."/>
            <person name="Park H.-J."/>
            <person name="Ramirez L."/>
            <person name="Alfaro M."/>
            <person name="Sun H."/>
            <person name="Tritt A."/>
            <person name="Yoshinaga Y."/>
            <person name="Zwiers L.-H."/>
            <person name="Turgeon B."/>
            <person name="Goodwin S."/>
            <person name="Spatafora J."/>
            <person name="Crous P."/>
            <person name="Grigoriev I."/>
        </authorList>
    </citation>
    <scope>NUCLEOTIDE SEQUENCE</scope>
    <source>
        <strain evidence="2">CBS 125425</strain>
    </source>
</reference>
<proteinExistence type="predicted"/>
<name>A0A9P4QLA7_9PLEO</name>
<dbReference type="EMBL" id="ML996385">
    <property type="protein sequence ID" value="KAF2726832.1"/>
    <property type="molecule type" value="Genomic_DNA"/>
</dbReference>
<dbReference type="OrthoDB" id="3794316at2759"/>
<evidence type="ECO:0000313" key="3">
    <source>
        <dbReference type="Proteomes" id="UP000799444"/>
    </source>
</evidence>
<feature type="region of interest" description="Disordered" evidence="1">
    <location>
        <begin position="88"/>
        <end position="257"/>
    </location>
</feature>
<evidence type="ECO:0000313" key="2">
    <source>
        <dbReference type="EMBL" id="KAF2726832.1"/>
    </source>
</evidence>
<accession>A0A9P4QLA7</accession>